<dbReference type="InterPro" id="IPR051604">
    <property type="entry name" value="Ergot_Alk_Oxidoreductase"/>
</dbReference>
<evidence type="ECO:0000313" key="2">
    <source>
        <dbReference type="EMBL" id="AQZ65967.1"/>
    </source>
</evidence>
<dbReference type="Proteomes" id="UP000190797">
    <property type="component" value="Chromosome"/>
</dbReference>
<keyword evidence="3" id="KW-1185">Reference proteome</keyword>
<dbReference type="AlphaFoldDB" id="A0A1V0A6X6"/>
<proteinExistence type="predicted"/>
<dbReference type="PANTHER" id="PTHR43162">
    <property type="match status" value="1"/>
</dbReference>
<dbReference type="Pfam" id="PF05368">
    <property type="entry name" value="NmrA"/>
    <property type="match status" value="1"/>
</dbReference>
<feature type="domain" description="NmrA-like" evidence="1">
    <location>
        <begin position="2"/>
        <end position="241"/>
    </location>
</feature>
<sequence length="274" mass="28955">MILVTGATGNAGGALVRTLAAAGEPVRALVRREVELPAEPALGDLNDPESVAGALTGVRGVFLLAGYDRMDETLAAVARAGVEHVVLLSASAAEAADVSNPVSKYHVESEALVRASGVPWTVLRPRTFMSNTLRWADQVKAGDVVRDSWPGVAVATVDPLDIAAVAAAALLEKGHDGQVYGLTGPRALRPAERVEILGAALGRKLRFEGLSDEEARAEMLAGGMPEAYAEAFYGFFARGELDESAVLPTVERVTGRPPRTFEEWARANADAFRR</sequence>
<dbReference type="OrthoDB" id="4457504at2"/>
<gene>
    <name evidence="2" type="ORF">BKM31_34925</name>
</gene>
<dbReference type="SUPFAM" id="SSF51735">
    <property type="entry name" value="NAD(P)-binding Rossmann-fold domains"/>
    <property type="match status" value="1"/>
</dbReference>
<evidence type="ECO:0000259" key="1">
    <source>
        <dbReference type="Pfam" id="PF05368"/>
    </source>
</evidence>
<dbReference type="STRING" id="1909395.BKM31_34925"/>
<evidence type="ECO:0000313" key="3">
    <source>
        <dbReference type="Proteomes" id="UP000190797"/>
    </source>
</evidence>
<protein>
    <submittedName>
        <fullName evidence="2">Nucleoside-diphosphate sugar epimerase</fullName>
    </submittedName>
</protein>
<dbReference type="InterPro" id="IPR036291">
    <property type="entry name" value="NAD(P)-bd_dom_sf"/>
</dbReference>
<dbReference type="InterPro" id="IPR008030">
    <property type="entry name" value="NmrA-like"/>
</dbReference>
<dbReference type="EMBL" id="CP017717">
    <property type="protein sequence ID" value="AQZ65967.1"/>
    <property type="molecule type" value="Genomic_DNA"/>
</dbReference>
<dbReference type="Gene3D" id="3.90.25.10">
    <property type="entry name" value="UDP-galactose 4-epimerase, domain 1"/>
    <property type="match status" value="1"/>
</dbReference>
<dbReference type="Gene3D" id="3.40.50.720">
    <property type="entry name" value="NAD(P)-binding Rossmann-like Domain"/>
    <property type="match status" value="1"/>
</dbReference>
<reference evidence="3" key="1">
    <citation type="journal article" date="2017" name="Med. Chem. Commun.">
        <title>Nonomuraea sp. ATCC 55076 harbours the largest actinomycete chromosome to date and the kistamicin biosynthetic gene cluster.</title>
        <authorList>
            <person name="Nazari B."/>
            <person name="Forneris C.C."/>
            <person name="Gibson M.I."/>
            <person name="Moon K."/>
            <person name="Schramma K.R."/>
            <person name="Seyedsayamdost M.R."/>
        </authorList>
    </citation>
    <scope>NUCLEOTIDE SEQUENCE [LARGE SCALE GENOMIC DNA]</scope>
    <source>
        <strain evidence="3">ATCC 55076</strain>
    </source>
</reference>
<dbReference type="KEGG" id="noa:BKM31_34925"/>
<accession>A0A1V0A6X6</accession>
<dbReference type="RefSeq" id="WP_080042241.1">
    <property type="nucleotide sequence ID" value="NZ_CP017717.1"/>
</dbReference>
<name>A0A1V0A6X6_9ACTN</name>
<organism evidence="2 3">
    <name type="scientific">[Actinomadura] parvosata subsp. kistnae</name>
    <dbReference type="NCBI Taxonomy" id="1909395"/>
    <lineage>
        <taxon>Bacteria</taxon>
        <taxon>Bacillati</taxon>
        <taxon>Actinomycetota</taxon>
        <taxon>Actinomycetes</taxon>
        <taxon>Streptosporangiales</taxon>
        <taxon>Streptosporangiaceae</taxon>
        <taxon>Nonomuraea</taxon>
    </lineage>
</organism>
<dbReference type="PANTHER" id="PTHR43162:SF1">
    <property type="entry name" value="PRESTALK A DIFFERENTIATION PROTEIN A"/>
    <property type="match status" value="1"/>
</dbReference>